<gene>
    <name evidence="2" type="ORF">C8F04DRAFT_1186603</name>
</gene>
<sequence>VVHVHVNGGVYLLFALMVGFRHQTIGPASRASAVILSGVHLEIVIHSIKSSQECGVLLYPTLLGKTQFRIYLPARRNHRVAKSPSKPTTRSAKARYSKHTDANVRDSPLIDDEARVSLYFFDGDGVLIDAAYENDFIDDGSCSDLSAFREQEEGIVFGTPDLTPPLFPLTQRTPTRTSTKVTKTNKAAAVIELDSSDDLTDLQAMDMDDSMYKKQAGMKAIPPSLITRRYHTIELEKSQEQEPKKKIRVEPRELDAAPTIGSSAGGFNEAAMEKFVFLLPVIKLVDGNLLLESPKRLPLANVGYRE</sequence>
<evidence type="ECO:0000313" key="3">
    <source>
        <dbReference type="Proteomes" id="UP001218188"/>
    </source>
</evidence>
<proteinExistence type="predicted"/>
<organism evidence="2 3">
    <name type="scientific">Mycena alexandri</name>
    <dbReference type="NCBI Taxonomy" id="1745969"/>
    <lineage>
        <taxon>Eukaryota</taxon>
        <taxon>Fungi</taxon>
        <taxon>Dikarya</taxon>
        <taxon>Basidiomycota</taxon>
        <taxon>Agaricomycotina</taxon>
        <taxon>Agaricomycetes</taxon>
        <taxon>Agaricomycetidae</taxon>
        <taxon>Agaricales</taxon>
        <taxon>Marasmiineae</taxon>
        <taxon>Mycenaceae</taxon>
        <taxon>Mycena</taxon>
    </lineage>
</organism>
<dbReference type="Proteomes" id="UP001218188">
    <property type="component" value="Unassembled WGS sequence"/>
</dbReference>
<dbReference type="EMBL" id="JARJCM010000089">
    <property type="protein sequence ID" value="KAJ7030557.1"/>
    <property type="molecule type" value="Genomic_DNA"/>
</dbReference>
<comment type="caution">
    <text evidence="2">The sequence shown here is derived from an EMBL/GenBank/DDBJ whole genome shotgun (WGS) entry which is preliminary data.</text>
</comment>
<evidence type="ECO:0000256" key="1">
    <source>
        <dbReference type="SAM" id="MobiDB-lite"/>
    </source>
</evidence>
<feature type="non-terminal residue" evidence="2">
    <location>
        <position position="1"/>
    </location>
</feature>
<accession>A0AAD6SNN9</accession>
<protein>
    <submittedName>
        <fullName evidence="2">Uncharacterized protein</fullName>
    </submittedName>
</protein>
<dbReference type="AlphaFoldDB" id="A0AAD6SNN9"/>
<keyword evidence="3" id="KW-1185">Reference proteome</keyword>
<evidence type="ECO:0000313" key="2">
    <source>
        <dbReference type="EMBL" id="KAJ7030557.1"/>
    </source>
</evidence>
<feature type="region of interest" description="Disordered" evidence="1">
    <location>
        <begin position="79"/>
        <end position="100"/>
    </location>
</feature>
<reference evidence="2" key="1">
    <citation type="submission" date="2023-03" db="EMBL/GenBank/DDBJ databases">
        <title>Massive genome expansion in bonnet fungi (Mycena s.s.) driven by repeated elements and novel gene families across ecological guilds.</title>
        <authorList>
            <consortium name="Lawrence Berkeley National Laboratory"/>
            <person name="Harder C.B."/>
            <person name="Miyauchi S."/>
            <person name="Viragh M."/>
            <person name="Kuo A."/>
            <person name="Thoen E."/>
            <person name="Andreopoulos B."/>
            <person name="Lu D."/>
            <person name="Skrede I."/>
            <person name="Drula E."/>
            <person name="Henrissat B."/>
            <person name="Morin E."/>
            <person name="Kohler A."/>
            <person name="Barry K."/>
            <person name="LaButti K."/>
            <person name="Morin E."/>
            <person name="Salamov A."/>
            <person name="Lipzen A."/>
            <person name="Mereny Z."/>
            <person name="Hegedus B."/>
            <person name="Baldrian P."/>
            <person name="Stursova M."/>
            <person name="Weitz H."/>
            <person name="Taylor A."/>
            <person name="Grigoriev I.V."/>
            <person name="Nagy L.G."/>
            <person name="Martin F."/>
            <person name="Kauserud H."/>
        </authorList>
    </citation>
    <scope>NUCLEOTIDE SEQUENCE</scope>
    <source>
        <strain evidence="2">CBHHK200</strain>
    </source>
</reference>
<name>A0AAD6SNN9_9AGAR</name>